<dbReference type="EMBL" id="JAAIUW010000010">
    <property type="protein sequence ID" value="KAF7813471.1"/>
    <property type="molecule type" value="Genomic_DNA"/>
</dbReference>
<gene>
    <name evidence="2" type="ORF">G2W53_034447</name>
</gene>
<proteinExistence type="predicted"/>
<sequence length="55" mass="5927">MVVDIGFRPNRPSPSGPTSRIISSSLTDASSLIDHQFAAEFVSASFNLFRAETPT</sequence>
<feature type="region of interest" description="Disordered" evidence="1">
    <location>
        <begin position="1"/>
        <end position="20"/>
    </location>
</feature>
<keyword evidence="3" id="KW-1185">Reference proteome</keyword>
<name>A0A834WBX3_9FABA</name>
<reference evidence="2" key="1">
    <citation type="submission" date="2020-09" db="EMBL/GenBank/DDBJ databases">
        <title>Genome-Enabled Discovery of Anthraquinone Biosynthesis in Senna tora.</title>
        <authorList>
            <person name="Kang S.-H."/>
            <person name="Pandey R.P."/>
            <person name="Lee C.-M."/>
            <person name="Sim J.-S."/>
            <person name="Jeong J.-T."/>
            <person name="Choi B.-S."/>
            <person name="Jung M."/>
            <person name="Ginzburg D."/>
            <person name="Zhao K."/>
            <person name="Won S.Y."/>
            <person name="Oh T.-J."/>
            <person name="Yu Y."/>
            <person name="Kim N.-H."/>
            <person name="Lee O.R."/>
            <person name="Lee T.-H."/>
            <person name="Bashyal P."/>
            <person name="Kim T.-S."/>
            <person name="Lee W.-H."/>
            <person name="Kawkins C."/>
            <person name="Kim C.-K."/>
            <person name="Kim J.S."/>
            <person name="Ahn B.O."/>
            <person name="Rhee S.Y."/>
            <person name="Sohng J.K."/>
        </authorList>
    </citation>
    <scope>NUCLEOTIDE SEQUENCE</scope>
    <source>
        <tissue evidence="2">Leaf</tissue>
    </source>
</reference>
<dbReference type="Proteomes" id="UP000634136">
    <property type="component" value="Unassembled WGS sequence"/>
</dbReference>
<evidence type="ECO:0000313" key="2">
    <source>
        <dbReference type="EMBL" id="KAF7813471.1"/>
    </source>
</evidence>
<dbReference type="AlphaFoldDB" id="A0A834WBX3"/>
<evidence type="ECO:0000313" key="3">
    <source>
        <dbReference type="Proteomes" id="UP000634136"/>
    </source>
</evidence>
<accession>A0A834WBX3</accession>
<protein>
    <submittedName>
        <fullName evidence="2">Uncharacterized protein</fullName>
    </submittedName>
</protein>
<organism evidence="2 3">
    <name type="scientific">Senna tora</name>
    <dbReference type="NCBI Taxonomy" id="362788"/>
    <lineage>
        <taxon>Eukaryota</taxon>
        <taxon>Viridiplantae</taxon>
        <taxon>Streptophyta</taxon>
        <taxon>Embryophyta</taxon>
        <taxon>Tracheophyta</taxon>
        <taxon>Spermatophyta</taxon>
        <taxon>Magnoliopsida</taxon>
        <taxon>eudicotyledons</taxon>
        <taxon>Gunneridae</taxon>
        <taxon>Pentapetalae</taxon>
        <taxon>rosids</taxon>
        <taxon>fabids</taxon>
        <taxon>Fabales</taxon>
        <taxon>Fabaceae</taxon>
        <taxon>Caesalpinioideae</taxon>
        <taxon>Cassia clade</taxon>
        <taxon>Senna</taxon>
    </lineage>
</organism>
<evidence type="ECO:0000256" key="1">
    <source>
        <dbReference type="SAM" id="MobiDB-lite"/>
    </source>
</evidence>
<comment type="caution">
    <text evidence="2">The sequence shown here is derived from an EMBL/GenBank/DDBJ whole genome shotgun (WGS) entry which is preliminary data.</text>
</comment>